<dbReference type="RefSeq" id="XP_040788621.1">
    <property type="nucleotide sequence ID" value="XM_040930242.1"/>
</dbReference>
<organism evidence="2 3">
    <name type="scientific">Cucurbitaria berberidis CBS 394.84</name>
    <dbReference type="NCBI Taxonomy" id="1168544"/>
    <lineage>
        <taxon>Eukaryota</taxon>
        <taxon>Fungi</taxon>
        <taxon>Dikarya</taxon>
        <taxon>Ascomycota</taxon>
        <taxon>Pezizomycotina</taxon>
        <taxon>Dothideomycetes</taxon>
        <taxon>Pleosporomycetidae</taxon>
        <taxon>Pleosporales</taxon>
        <taxon>Pleosporineae</taxon>
        <taxon>Cucurbitariaceae</taxon>
        <taxon>Cucurbitaria</taxon>
    </lineage>
</organism>
<dbReference type="SUPFAM" id="SSF102198">
    <property type="entry name" value="Putative cyclase"/>
    <property type="match status" value="1"/>
</dbReference>
<dbReference type="EMBL" id="ML976616">
    <property type="protein sequence ID" value="KAF1846058.1"/>
    <property type="molecule type" value="Genomic_DNA"/>
</dbReference>
<accession>A0A9P4GH71</accession>
<dbReference type="OrthoDB" id="5396at2759"/>
<dbReference type="PANTHER" id="PTHR34861">
    <property type="match status" value="1"/>
</dbReference>
<dbReference type="Pfam" id="PF04199">
    <property type="entry name" value="Cyclase"/>
    <property type="match status" value="1"/>
</dbReference>
<protein>
    <submittedName>
        <fullName evidence="2">Cyclase</fullName>
    </submittedName>
</protein>
<gene>
    <name evidence="2" type="ORF">K460DRAFT_313129</name>
</gene>
<evidence type="ECO:0000313" key="2">
    <source>
        <dbReference type="EMBL" id="KAF1846058.1"/>
    </source>
</evidence>
<evidence type="ECO:0000313" key="3">
    <source>
        <dbReference type="Proteomes" id="UP000800039"/>
    </source>
</evidence>
<keyword evidence="3" id="KW-1185">Reference proteome</keyword>
<dbReference type="GO" id="GO:0004061">
    <property type="term" value="F:arylformamidase activity"/>
    <property type="evidence" value="ECO:0007669"/>
    <property type="project" value="InterPro"/>
</dbReference>
<dbReference type="GeneID" id="63847494"/>
<proteinExistence type="inferred from homology"/>
<dbReference type="PANTHER" id="PTHR34861:SF11">
    <property type="entry name" value="CYCLASE"/>
    <property type="match status" value="1"/>
</dbReference>
<dbReference type="Proteomes" id="UP000800039">
    <property type="component" value="Unassembled WGS sequence"/>
</dbReference>
<sequence length="317" mass="35211">MAVNKPSFDELPLAKDGPHGNAWGLFGSSDELGMLNLLTPATTAAAASEIKDGVRVALDWPLDLMAEPCFGRVPFKQEIKNKAPRSVNDDTLTFNTQCSTQWDGLRHYGYQKEAKWFNGKTLDDLLNTKALGTHAWVENGGIVSRGLLLDYASWAEKEGLPVDCFSTSSIPVAVLKQVAASQNTIPRPGDILLIRTGWTKQYEYMTQDQRRALADMTSPPAIGVESSKETLRWLWESGFAAVAGDMPSFEAWPCQNTDFWLHEWLLAGWGMPIGELFDLERLSQECKKRDRWTFFFSSMPLYVPGGVASPPNAVAIF</sequence>
<dbReference type="GO" id="GO:0019441">
    <property type="term" value="P:L-tryptophan catabolic process to kynurenine"/>
    <property type="evidence" value="ECO:0007669"/>
    <property type="project" value="InterPro"/>
</dbReference>
<dbReference type="InterPro" id="IPR037175">
    <property type="entry name" value="KFase_sf"/>
</dbReference>
<dbReference type="InterPro" id="IPR007325">
    <property type="entry name" value="KFase/CYL"/>
</dbReference>
<name>A0A9P4GH71_9PLEO</name>
<reference evidence="2" key="1">
    <citation type="submission" date="2020-01" db="EMBL/GenBank/DDBJ databases">
        <authorList>
            <consortium name="DOE Joint Genome Institute"/>
            <person name="Haridas S."/>
            <person name="Albert R."/>
            <person name="Binder M."/>
            <person name="Bloem J."/>
            <person name="Labutti K."/>
            <person name="Salamov A."/>
            <person name="Andreopoulos B."/>
            <person name="Baker S.E."/>
            <person name="Barry K."/>
            <person name="Bills G."/>
            <person name="Bluhm B.H."/>
            <person name="Cannon C."/>
            <person name="Castanera R."/>
            <person name="Culley D.E."/>
            <person name="Daum C."/>
            <person name="Ezra D."/>
            <person name="Gonzalez J.B."/>
            <person name="Henrissat B."/>
            <person name="Kuo A."/>
            <person name="Liang C."/>
            <person name="Lipzen A."/>
            <person name="Lutzoni F."/>
            <person name="Magnuson J."/>
            <person name="Mondo S."/>
            <person name="Nolan M."/>
            <person name="Ohm R."/>
            <person name="Pangilinan J."/>
            <person name="Park H.-J."/>
            <person name="Ramirez L."/>
            <person name="Alfaro M."/>
            <person name="Sun H."/>
            <person name="Tritt A."/>
            <person name="Yoshinaga Y."/>
            <person name="Zwiers L.-H."/>
            <person name="Turgeon B.G."/>
            <person name="Goodwin S.B."/>
            <person name="Spatafora J.W."/>
            <person name="Crous P.W."/>
            <person name="Grigoriev I.V."/>
        </authorList>
    </citation>
    <scope>NUCLEOTIDE SEQUENCE</scope>
    <source>
        <strain evidence="2">CBS 394.84</strain>
    </source>
</reference>
<comment type="similarity">
    <text evidence="1">Belongs to the Cyclase 1 superfamily.</text>
</comment>
<evidence type="ECO:0000256" key="1">
    <source>
        <dbReference type="ARBA" id="ARBA00007865"/>
    </source>
</evidence>
<dbReference type="AlphaFoldDB" id="A0A9P4GH71"/>
<comment type="caution">
    <text evidence="2">The sequence shown here is derived from an EMBL/GenBank/DDBJ whole genome shotgun (WGS) entry which is preliminary data.</text>
</comment>
<dbReference type="Gene3D" id="3.50.30.50">
    <property type="entry name" value="Putative cyclase"/>
    <property type="match status" value="1"/>
</dbReference>